<reference evidence="2 3" key="1">
    <citation type="submission" date="2015-10" db="EMBL/GenBank/DDBJ databases">
        <title>Genome sequencing and analysis of members of genus Stenotrophomonas.</title>
        <authorList>
            <person name="Patil P.P."/>
            <person name="Midha S."/>
            <person name="Patil P.B."/>
        </authorList>
    </citation>
    <scope>NUCLEOTIDE SEQUENCE [LARGE SCALE GENOMIC DNA]</scope>
    <source>
        <strain evidence="2 3">JCM 9942</strain>
    </source>
</reference>
<dbReference type="AlphaFoldDB" id="A0A0R0AQ71"/>
<dbReference type="GO" id="GO:0015074">
    <property type="term" value="P:DNA integration"/>
    <property type="evidence" value="ECO:0007669"/>
    <property type="project" value="InterPro"/>
</dbReference>
<dbReference type="Pfam" id="PF13683">
    <property type="entry name" value="rve_3"/>
    <property type="match status" value="1"/>
</dbReference>
<dbReference type="PROSITE" id="PS50994">
    <property type="entry name" value="INTEGRASE"/>
    <property type="match status" value="1"/>
</dbReference>
<name>A0A0R0AQ71_9GAMM</name>
<sequence>MAVIQDVCTRRIVGWAMSHLQLAKLAEDALDMALLQCRPRPGLTLHHDQGSQYRSLHYRAKTAKAKIRLSMSRPGMPYDNAMIESFFANLKLEINDGRPFKTREAARTAIFEYIEVFYNRARLHSGLGYTTPLQAEQQYQPVRTVP</sequence>
<proteinExistence type="predicted"/>
<dbReference type="InterPro" id="IPR036397">
    <property type="entry name" value="RNaseH_sf"/>
</dbReference>
<dbReference type="EMBL" id="LLXS01000011">
    <property type="protein sequence ID" value="KRG43822.1"/>
    <property type="molecule type" value="Genomic_DNA"/>
</dbReference>
<evidence type="ECO:0000259" key="1">
    <source>
        <dbReference type="PROSITE" id="PS50994"/>
    </source>
</evidence>
<dbReference type="PANTHER" id="PTHR46889">
    <property type="entry name" value="TRANSPOSASE INSF FOR INSERTION SEQUENCE IS3B-RELATED"/>
    <property type="match status" value="1"/>
</dbReference>
<dbReference type="Gene3D" id="3.30.420.10">
    <property type="entry name" value="Ribonuclease H-like superfamily/Ribonuclease H"/>
    <property type="match status" value="1"/>
</dbReference>
<evidence type="ECO:0000313" key="3">
    <source>
        <dbReference type="Proteomes" id="UP000050836"/>
    </source>
</evidence>
<evidence type="ECO:0000313" key="2">
    <source>
        <dbReference type="EMBL" id="KRG43822.1"/>
    </source>
</evidence>
<comment type="caution">
    <text evidence="2">The sequence shown here is derived from an EMBL/GenBank/DDBJ whole genome shotgun (WGS) entry which is preliminary data.</text>
</comment>
<dbReference type="PANTHER" id="PTHR46889:SF4">
    <property type="entry name" value="TRANSPOSASE INSO FOR INSERTION SEQUENCE ELEMENT IS911B-RELATED"/>
    <property type="match status" value="1"/>
</dbReference>
<feature type="domain" description="Integrase catalytic" evidence="1">
    <location>
        <begin position="1"/>
        <end position="140"/>
    </location>
</feature>
<dbReference type="GO" id="GO:0003676">
    <property type="term" value="F:nucleic acid binding"/>
    <property type="evidence" value="ECO:0007669"/>
    <property type="project" value="InterPro"/>
</dbReference>
<dbReference type="InterPro" id="IPR050900">
    <property type="entry name" value="Transposase_IS3/IS150/IS904"/>
</dbReference>
<dbReference type="SUPFAM" id="SSF53098">
    <property type="entry name" value="Ribonuclease H-like"/>
    <property type="match status" value="1"/>
</dbReference>
<accession>A0A0R0AQ71</accession>
<dbReference type="InterPro" id="IPR012337">
    <property type="entry name" value="RNaseH-like_sf"/>
</dbReference>
<organism evidence="2 3">
    <name type="scientific">Stenotrophomonas pictorum JCM 9942</name>
    <dbReference type="NCBI Taxonomy" id="1236960"/>
    <lineage>
        <taxon>Bacteria</taxon>
        <taxon>Pseudomonadati</taxon>
        <taxon>Pseudomonadota</taxon>
        <taxon>Gammaproteobacteria</taxon>
        <taxon>Lysobacterales</taxon>
        <taxon>Lysobacteraceae</taxon>
        <taxon>Stenotrophomonas</taxon>
    </lineage>
</organism>
<dbReference type="InterPro" id="IPR001584">
    <property type="entry name" value="Integrase_cat-core"/>
</dbReference>
<dbReference type="Proteomes" id="UP000050836">
    <property type="component" value="Unassembled WGS sequence"/>
</dbReference>
<keyword evidence="3" id="KW-1185">Reference proteome</keyword>
<gene>
    <name evidence="2" type="ORF">ARC78_07055</name>
</gene>
<protein>
    <recommendedName>
        <fullName evidence="1">Integrase catalytic domain-containing protein</fullName>
    </recommendedName>
</protein>